<dbReference type="OrthoDB" id="6079689at2759"/>
<proteinExistence type="inferred from homology"/>
<gene>
    <name evidence="8" type="ORF">OCBIM_22004172mg</name>
</gene>
<feature type="binding site" evidence="7">
    <location>
        <position position="162"/>
    </location>
    <ligand>
        <name>a divalent metal cation</name>
        <dbReference type="ChEBI" id="CHEBI:60240"/>
        <label>2</label>
    </ligand>
</feature>
<feature type="binding site" evidence="7">
    <location>
        <position position="187"/>
    </location>
    <ligand>
        <name>a divalent metal cation</name>
        <dbReference type="ChEBI" id="CHEBI:60240"/>
        <label>2</label>
    </ligand>
</feature>
<keyword evidence="3 7" id="KW-0479">Metal-binding</keyword>
<name>A0A0L8FYI5_OCTBM</name>
<protein>
    <recommendedName>
        <fullName evidence="5">Deoxyribonuclease TATDN1</fullName>
    </recommendedName>
</protein>
<dbReference type="Gene3D" id="3.20.20.140">
    <property type="entry name" value="Metal-dependent hydrolases"/>
    <property type="match status" value="1"/>
</dbReference>
<evidence type="ECO:0000256" key="4">
    <source>
        <dbReference type="ARBA" id="ARBA00022801"/>
    </source>
</evidence>
<dbReference type="CDD" id="cd01310">
    <property type="entry name" value="TatD_DNAse"/>
    <property type="match status" value="1"/>
</dbReference>
<evidence type="ECO:0000256" key="7">
    <source>
        <dbReference type="PIRSR" id="PIRSR005902-1"/>
    </source>
</evidence>
<comment type="similarity">
    <text evidence="1">Belongs to the metallo-dependent hydrolases superfamily. TatD-type hydrolase family.</text>
</comment>
<dbReference type="GO" id="GO:0008296">
    <property type="term" value="F:3'-5'-DNA exonuclease activity"/>
    <property type="evidence" value="ECO:0007669"/>
    <property type="project" value="TreeGrafter"/>
</dbReference>
<sequence length="312" mass="35441">MINSRRVVTRLITNMFKFIDIGANLTDPMYEGCYHGSKKHEGDLDEVLKRAFNQGLEKIMVTGGNLEESQKGLELAKTHERLFSTAGCHPTRCGEFEESGDPEKYIKDLTTLILSNKDKIVAVGECGLDYDRLNFCPKDIQLKYFEKQFAIAEEVKLPMFLHSRNCSDDFLDIIKRNKHRITGAVVHSFTGSKEEAAALIEEGLYIGINGCSLKTQENIDAMCSIPLERMMIETDAPWCEIRPTHAGAKFIKTTFPTKKKEKWEKGFCVKSRNEPANIIQVLEVVTTARSEDINTVAETVYRNTMEMFFKES</sequence>
<dbReference type="PIRSF" id="PIRSF005902">
    <property type="entry name" value="DNase_TatD"/>
    <property type="match status" value="1"/>
</dbReference>
<dbReference type="InterPro" id="IPR050891">
    <property type="entry name" value="TatD-type_Hydrolase"/>
</dbReference>
<feature type="binding site" evidence="7">
    <location>
        <position position="125"/>
    </location>
    <ligand>
        <name>a divalent metal cation</name>
        <dbReference type="ChEBI" id="CHEBI:60240"/>
        <label>1</label>
    </ligand>
</feature>
<reference evidence="8" key="1">
    <citation type="submission" date="2015-07" db="EMBL/GenBank/DDBJ databases">
        <title>MeaNS - Measles Nucleotide Surveillance Program.</title>
        <authorList>
            <person name="Tran T."/>
            <person name="Druce J."/>
        </authorList>
    </citation>
    <scope>NUCLEOTIDE SEQUENCE</scope>
    <source>
        <strain evidence="8">UCB-OBI-ISO-001</strain>
        <tissue evidence="8">Gonad</tissue>
    </source>
</reference>
<dbReference type="SUPFAM" id="SSF51556">
    <property type="entry name" value="Metallo-dependent hydrolases"/>
    <property type="match status" value="1"/>
</dbReference>
<evidence type="ECO:0000256" key="6">
    <source>
        <dbReference type="ARBA" id="ARBA00045223"/>
    </source>
</evidence>
<dbReference type="InterPro" id="IPR032466">
    <property type="entry name" value="Metal_Hydrolase"/>
</dbReference>
<dbReference type="PANTHER" id="PTHR10060:SF15">
    <property type="entry name" value="DEOXYRIBONUCLEASE TATDN1"/>
    <property type="match status" value="1"/>
</dbReference>
<evidence type="ECO:0000256" key="5">
    <source>
        <dbReference type="ARBA" id="ARBA00039767"/>
    </source>
</evidence>
<dbReference type="PANTHER" id="PTHR10060">
    <property type="entry name" value="TATD FAMILY DEOXYRIBONUCLEASE"/>
    <property type="match status" value="1"/>
</dbReference>
<keyword evidence="4" id="KW-0378">Hydrolase</keyword>
<dbReference type="AlphaFoldDB" id="A0A0L8FYI5"/>
<dbReference type="KEGG" id="obi:106880384"/>
<dbReference type="FunFam" id="3.20.20.140:FF:000040">
    <property type="entry name" value="Putative tatD related deoxyribonuclease"/>
    <property type="match status" value="1"/>
</dbReference>
<organism evidence="8">
    <name type="scientific">Octopus bimaculoides</name>
    <name type="common">California two-spotted octopus</name>
    <dbReference type="NCBI Taxonomy" id="37653"/>
    <lineage>
        <taxon>Eukaryota</taxon>
        <taxon>Metazoa</taxon>
        <taxon>Spiralia</taxon>
        <taxon>Lophotrochozoa</taxon>
        <taxon>Mollusca</taxon>
        <taxon>Cephalopoda</taxon>
        <taxon>Coleoidea</taxon>
        <taxon>Octopodiformes</taxon>
        <taxon>Octopoda</taxon>
        <taxon>Incirrata</taxon>
        <taxon>Octopodidae</taxon>
        <taxon>Octopus</taxon>
    </lineage>
</organism>
<dbReference type="OMA" id="YGGSQKH"/>
<dbReference type="InterPro" id="IPR001130">
    <property type="entry name" value="TatD-like"/>
</dbReference>
<dbReference type="GO" id="GO:0005829">
    <property type="term" value="C:cytosol"/>
    <property type="evidence" value="ECO:0007669"/>
    <property type="project" value="TreeGrafter"/>
</dbReference>
<feature type="binding site" evidence="7">
    <location>
        <position position="235"/>
    </location>
    <ligand>
        <name>a divalent metal cation</name>
        <dbReference type="ChEBI" id="CHEBI:60240"/>
        <label>1</label>
    </ligand>
</feature>
<comment type="function">
    <text evidence="6">Deoxyribonuclease which catalyzes (in vitro) the decatenation of kinetoplast DNA, which are circular DNA catenated to each other, producing linear DNA molecules. Plays an important role in chromosomal segregation and cell cycle progression during eye development probably via its DNA decatenation activity.</text>
</comment>
<dbReference type="GO" id="GO:0046872">
    <property type="term" value="F:metal ion binding"/>
    <property type="evidence" value="ECO:0007669"/>
    <property type="project" value="UniProtKB-KW"/>
</dbReference>
<evidence type="ECO:0000256" key="3">
    <source>
        <dbReference type="ARBA" id="ARBA00022723"/>
    </source>
</evidence>
<evidence type="ECO:0000256" key="1">
    <source>
        <dbReference type="ARBA" id="ARBA00009275"/>
    </source>
</evidence>
<evidence type="ECO:0000313" key="8">
    <source>
        <dbReference type="EMBL" id="KOF69733.1"/>
    </source>
</evidence>
<accession>A0A0L8FYI5</accession>
<dbReference type="STRING" id="37653.A0A0L8FYI5"/>
<evidence type="ECO:0000256" key="2">
    <source>
        <dbReference type="ARBA" id="ARBA00022722"/>
    </source>
</evidence>
<keyword evidence="2" id="KW-0540">Nuclease</keyword>
<dbReference type="Pfam" id="PF01026">
    <property type="entry name" value="TatD_DNase"/>
    <property type="match status" value="1"/>
</dbReference>
<dbReference type="EMBL" id="KQ425220">
    <property type="protein sequence ID" value="KOF69733.1"/>
    <property type="molecule type" value="Genomic_DNA"/>
</dbReference>